<dbReference type="Gene3D" id="1.10.150.240">
    <property type="entry name" value="Putative phosphatase, domain 2"/>
    <property type="match status" value="1"/>
</dbReference>
<dbReference type="InterPro" id="IPR023198">
    <property type="entry name" value="PGP-like_dom2"/>
</dbReference>
<dbReference type="AlphaFoldDB" id="A0A381PW08"/>
<dbReference type="Gene3D" id="3.40.50.1000">
    <property type="entry name" value="HAD superfamily/HAD-like"/>
    <property type="match status" value="1"/>
</dbReference>
<sequence length="82" mass="9439">MECYLDEYLPSFEHQDNLQVFIADMRKSKSRHYTDLPAEGAVPLRSGIKRLISEARKQGLRLDPTQTLHQQAVSKIRSAILQ</sequence>
<accession>A0A381PW08</accession>
<evidence type="ECO:0000313" key="1">
    <source>
        <dbReference type="EMBL" id="SUZ70844.1"/>
    </source>
</evidence>
<dbReference type="InterPro" id="IPR023214">
    <property type="entry name" value="HAD_sf"/>
</dbReference>
<protein>
    <submittedName>
        <fullName evidence="1">Uncharacterized protein</fullName>
    </submittedName>
</protein>
<dbReference type="EMBL" id="UINC01001103">
    <property type="protein sequence ID" value="SUZ70844.1"/>
    <property type="molecule type" value="Genomic_DNA"/>
</dbReference>
<name>A0A381PW08_9ZZZZ</name>
<proteinExistence type="predicted"/>
<organism evidence="1">
    <name type="scientific">marine metagenome</name>
    <dbReference type="NCBI Taxonomy" id="408172"/>
    <lineage>
        <taxon>unclassified sequences</taxon>
        <taxon>metagenomes</taxon>
        <taxon>ecological metagenomes</taxon>
    </lineage>
</organism>
<gene>
    <name evidence="1" type="ORF">METZ01_LOCUS23698</name>
</gene>
<reference evidence="1" key="1">
    <citation type="submission" date="2018-05" db="EMBL/GenBank/DDBJ databases">
        <authorList>
            <person name="Lanie J.A."/>
            <person name="Ng W.-L."/>
            <person name="Kazmierczak K.M."/>
            <person name="Andrzejewski T.M."/>
            <person name="Davidsen T.M."/>
            <person name="Wayne K.J."/>
            <person name="Tettelin H."/>
            <person name="Glass J.I."/>
            <person name="Rusch D."/>
            <person name="Podicherti R."/>
            <person name="Tsui H.-C.T."/>
            <person name="Winkler M.E."/>
        </authorList>
    </citation>
    <scope>NUCLEOTIDE SEQUENCE</scope>
</reference>